<dbReference type="Gene3D" id="3.40.640.10">
    <property type="entry name" value="Type I PLP-dependent aspartate aminotransferase-like (Major domain)"/>
    <property type="match status" value="1"/>
</dbReference>
<gene>
    <name evidence="10" type="ORF">IE077_004164</name>
</gene>
<dbReference type="Pfam" id="PF00155">
    <property type="entry name" value="Aminotran_1_2"/>
    <property type="match status" value="1"/>
</dbReference>
<evidence type="ECO:0000256" key="4">
    <source>
        <dbReference type="ARBA" id="ARBA00022679"/>
    </source>
</evidence>
<evidence type="ECO:0000256" key="8">
    <source>
        <dbReference type="SAM" id="Phobius"/>
    </source>
</evidence>
<proteinExistence type="inferred from homology"/>
<keyword evidence="11" id="KW-1185">Reference proteome</keyword>
<evidence type="ECO:0000256" key="2">
    <source>
        <dbReference type="ARBA" id="ARBA00008392"/>
    </source>
</evidence>
<dbReference type="InterPro" id="IPR015421">
    <property type="entry name" value="PyrdxlP-dep_Trfase_major"/>
</dbReference>
<keyword evidence="4" id="KW-0808">Transferase</keyword>
<feature type="transmembrane region" description="Helical" evidence="8">
    <location>
        <begin position="12"/>
        <end position="34"/>
    </location>
</feature>
<dbReference type="SUPFAM" id="SSF53383">
    <property type="entry name" value="PLP-dependent transferases"/>
    <property type="match status" value="1"/>
</dbReference>
<evidence type="ECO:0000256" key="5">
    <source>
        <dbReference type="ARBA" id="ARBA00022898"/>
    </source>
</evidence>
<dbReference type="PANTHER" id="PTHR13693">
    <property type="entry name" value="CLASS II AMINOTRANSFERASE/8-AMINO-7-OXONONANOATE SYNTHASE"/>
    <property type="match status" value="1"/>
</dbReference>
<feature type="domain" description="Aminotransferase class I/classII large" evidence="9">
    <location>
        <begin position="193"/>
        <end position="544"/>
    </location>
</feature>
<dbReference type="PANTHER" id="PTHR13693:SF3">
    <property type="entry name" value="LD36009P"/>
    <property type="match status" value="1"/>
</dbReference>
<dbReference type="Proteomes" id="UP000823046">
    <property type="component" value="Unassembled WGS sequence"/>
</dbReference>
<evidence type="ECO:0000313" key="11">
    <source>
        <dbReference type="Proteomes" id="UP000823046"/>
    </source>
</evidence>
<keyword evidence="8" id="KW-0472">Membrane</keyword>
<organism evidence="10 11">
    <name type="scientific">Cardiosporidium cionae</name>
    <dbReference type="NCBI Taxonomy" id="476202"/>
    <lineage>
        <taxon>Eukaryota</taxon>
        <taxon>Sar</taxon>
        <taxon>Alveolata</taxon>
        <taxon>Apicomplexa</taxon>
        <taxon>Aconoidasida</taxon>
        <taxon>Nephromycida</taxon>
        <taxon>Cardiosporidium</taxon>
    </lineage>
</organism>
<dbReference type="PROSITE" id="PS00599">
    <property type="entry name" value="AA_TRANSFER_CLASS_2"/>
    <property type="match status" value="1"/>
</dbReference>
<accession>A0ABQ7J6R5</accession>
<dbReference type="EC" id="2.3.1.50" evidence="3"/>
<name>A0ABQ7J6R5_9APIC</name>
<evidence type="ECO:0000256" key="3">
    <source>
        <dbReference type="ARBA" id="ARBA00013220"/>
    </source>
</evidence>
<dbReference type="Gene3D" id="3.90.1150.10">
    <property type="entry name" value="Aspartate Aminotransferase, domain 1"/>
    <property type="match status" value="1"/>
</dbReference>
<dbReference type="InterPro" id="IPR050087">
    <property type="entry name" value="AON_synthase_class-II"/>
</dbReference>
<evidence type="ECO:0000259" key="9">
    <source>
        <dbReference type="Pfam" id="PF00155"/>
    </source>
</evidence>
<dbReference type="InterPro" id="IPR015424">
    <property type="entry name" value="PyrdxlP-dep_Trfase"/>
</dbReference>
<keyword evidence="8" id="KW-1133">Transmembrane helix</keyword>
<comment type="catalytic activity">
    <reaction evidence="6">
        <text>L-serine + hexadecanoyl-CoA + H(+) = 3-oxosphinganine + CO2 + CoA</text>
        <dbReference type="Rhea" id="RHEA:14761"/>
        <dbReference type="ChEBI" id="CHEBI:15378"/>
        <dbReference type="ChEBI" id="CHEBI:16526"/>
        <dbReference type="ChEBI" id="CHEBI:33384"/>
        <dbReference type="ChEBI" id="CHEBI:57287"/>
        <dbReference type="ChEBI" id="CHEBI:57379"/>
        <dbReference type="ChEBI" id="CHEBI:58299"/>
        <dbReference type="EC" id="2.3.1.50"/>
    </reaction>
</comment>
<evidence type="ECO:0000256" key="6">
    <source>
        <dbReference type="ARBA" id="ARBA00048528"/>
    </source>
</evidence>
<dbReference type="InterPro" id="IPR004839">
    <property type="entry name" value="Aminotransferase_I/II_large"/>
</dbReference>
<evidence type="ECO:0000256" key="7">
    <source>
        <dbReference type="RuleBase" id="RU003693"/>
    </source>
</evidence>
<dbReference type="InterPro" id="IPR001917">
    <property type="entry name" value="Aminotrans_II_pyridoxalP_BS"/>
</dbReference>
<comment type="caution">
    <text evidence="10">The sequence shown here is derived from an EMBL/GenBank/DDBJ whole genome shotgun (WGS) entry which is preliminary data.</text>
</comment>
<keyword evidence="5 7" id="KW-0663">Pyridoxal phosphate</keyword>
<sequence>MPTISSTDLTAANFSSFHYCVTAVAAVGIILALFSEDAALGSLRLSWIANEFLPMPQTKLHSKDLEQTWKRVLNGTSLYQSIVLLLAEISAAAASGQILHLLHSKYSKILSMVRFYFDLIALKRAATSQQHVLYLLEKKIHNLEIKKGESEMTSYLDAKRHMKEKKVWPFMLDVTCVKEKHVMCNGMRALTMSSYSYLNFIREMEVQEAAIAAAREYSTGNHGPRMLGGSSKILRDLELSVGKFFGREDSLIFATGYLACMSGVSAVCRKNDLILCDNRIHASLRVGVKISGGKYLNFRHNDFHHCRKLLEKNRKKYSQCWIIIESVYSMDGDIADLPSAYELTQEYDCKIILDEAHGLGVLGKTGRGIEEHFNMVGTCEMIVGTFSKSIGGIGGYITGSEDLVEFLDFHTAGNLFSAPLTAYSAGGALKALEIILRDPWRVSKLKENISYFRGVIGSSDYLWPKDYPEKNKFLMEGCSESAVIPVIFPGGLDRVFRLSLRMLELGFMVAPVGFPACPLDKPRLRVTATAGHEKADMDNFVVALVRAAVDCKPGKADFGM</sequence>
<protein>
    <recommendedName>
        <fullName evidence="3">serine C-palmitoyltransferase</fullName>
        <ecNumber evidence="3">2.3.1.50</ecNumber>
    </recommendedName>
</protein>
<evidence type="ECO:0000256" key="1">
    <source>
        <dbReference type="ARBA" id="ARBA00001933"/>
    </source>
</evidence>
<reference evidence="10 11" key="1">
    <citation type="journal article" date="2020" name="bioRxiv">
        <title>Metabolic contributions of an alphaproteobacterial endosymbiont in the apicomplexan Cardiosporidium cionae.</title>
        <authorList>
            <person name="Hunter E.S."/>
            <person name="Paight C.J."/>
            <person name="Lane C.E."/>
        </authorList>
    </citation>
    <scope>NUCLEOTIDE SEQUENCE [LARGE SCALE GENOMIC DNA]</scope>
    <source>
        <strain evidence="10">ESH_2018</strain>
    </source>
</reference>
<comment type="similarity">
    <text evidence="2 7">Belongs to the class-II pyridoxal-phosphate-dependent aminotransferase family.</text>
</comment>
<dbReference type="InterPro" id="IPR015422">
    <property type="entry name" value="PyrdxlP-dep_Trfase_small"/>
</dbReference>
<dbReference type="EMBL" id="JADAQX010000656">
    <property type="protein sequence ID" value="KAF8819648.1"/>
    <property type="molecule type" value="Genomic_DNA"/>
</dbReference>
<evidence type="ECO:0000313" key="10">
    <source>
        <dbReference type="EMBL" id="KAF8819648.1"/>
    </source>
</evidence>
<comment type="cofactor">
    <cofactor evidence="1 7">
        <name>pyridoxal 5'-phosphate</name>
        <dbReference type="ChEBI" id="CHEBI:597326"/>
    </cofactor>
</comment>
<keyword evidence="8" id="KW-0812">Transmembrane</keyword>